<name>A0AAN9QCA8_PHACN</name>
<accession>A0AAN9QCA8</accession>
<evidence type="ECO:0000313" key="2">
    <source>
        <dbReference type="Proteomes" id="UP001374584"/>
    </source>
</evidence>
<dbReference type="Proteomes" id="UP001374584">
    <property type="component" value="Unassembled WGS sequence"/>
</dbReference>
<gene>
    <name evidence="1" type="ORF">VNO80_29308</name>
</gene>
<dbReference type="AlphaFoldDB" id="A0AAN9QCA8"/>
<dbReference type="EMBL" id="JAYMYR010000011">
    <property type="protein sequence ID" value="KAK7332555.1"/>
    <property type="molecule type" value="Genomic_DNA"/>
</dbReference>
<proteinExistence type="predicted"/>
<comment type="caution">
    <text evidence="1">The sequence shown here is derived from an EMBL/GenBank/DDBJ whole genome shotgun (WGS) entry which is preliminary data.</text>
</comment>
<organism evidence="1 2">
    <name type="scientific">Phaseolus coccineus</name>
    <name type="common">Scarlet runner bean</name>
    <name type="synonym">Phaseolus multiflorus</name>
    <dbReference type="NCBI Taxonomy" id="3886"/>
    <lineage>
        <taxon>Eukaryota</taxon>
        <taxon>Viridiplantae</taxon>
        <taxon>Streptophyta</taxon>
        <taxon>Embryophyta</taxon>
        <taxon>Tracheophyta</taxon>
        <taxon>Spermatophyta</taxon>
        <taxon>Magnoliopsida</taxon>
        <taxon>eudicotyledons</taxon>
        <taxon>Gunneridae</taxon>
        <taxon>Pentapetalae</taxon>
        <taxon>rosids</taxon>
        <taxon>fabids</taxon>
        <taxon>Fabales</taxon>
        <taxon>Fabaceae</taxon>
        <taxon>Papilionoideae</taxon>
        <taxon>50 kb inversion clade</taxon>
        <taxon>NPAAA clade</taxon>
        <taxon>indigoferoid/millettioid clade</taxon>
        <taxon>Phaseoleae</taxon>
        <taxon>Phaseolus</taxon>
    </lineage>
</organism>
<reference evidence="1 2" key="1">
    <citation type="submission" date="2024-01" db="EMBL/GenBank/DDBJ databases">
        <title>The genomes of 5 underutilized Papilionoideae crops provide insights into root nodulation and disease resistanc.</title>
        <authorList>
            <person name="Jiang F."/>
        </authorList>
    </citation>
    <scope>NUCLEOTIDE SEQUENCE [LARGE SCALE GENOMIC DNA]</scope>
    <source>
        <strain evidence="1">JINMINGXINNONG_FW02</strain>
        <tissue evidence="1">Leaves</tissue>
    </source>
</reference>
<sequence>MHRNSMYLVTSNQEVFPKLILKQLIQYTGTSQYKFQNPKVSCNETNLVHLRKLIITKRPPLPPMFWSFPIFSML</sequence>
<keyword evidence="2" id="KW-1185">Reference proteome</keyword>
<protein>
    <submittedName>
        <fullName evidence="1">Uncharacterized protein</fullName>
    </submittedName>
</protein>
<evidence type="ECO:0000313" key="1">
    <source>
        <dbReference type="EMBL" id="KAK7332555.1"/>
    </source>
</evidence>